<feature type="compositionally biased region" description="Acidic residues" evidence="3">
    <location>
        <begin position="39"/>
        <end position="87"/>
    </location>
</feature>
<feature type="domain" description="RRM" evidence="4">
    <location>
        <begin position="346"/>
        <end position="420"/>
    </location>
</feature>
<feature type="compositionally biased region" description="Basic and acidic residues" evidence="3">
    <location>
        <begin position="25"/>
        <end position="38"/>
    </location>
</feature>
<dbReference type="Pfam" id="PF00076">
    <property type="entry name" value="RRM_1"/>
    <property type="match status" value="1"/>
</dbReference>
<proteinExistence type="predicted"/>
<feature type="compositionally biased region" description="Basic and acidic residues" evidence="3">
    <location>
        <begin position="172"/>
        <end position="183"/>
    </location>
</feature>
<dbReference type="PANTHER" id="PTHR23189">
    <property type="entry name" value="RNA RECOGNITION MOTIF-CONTAINING"/>
    <property type="match status" value="1"/>
</dbReference>
<feature type="compositionally biased region" description="Basic residues" evidence="3">
    <location>
        <begin position="530"/>
        <end position="540"/>
    </location>
</feature>
<feature type="compositionally biased region" description="Polar residues" evidence="3">
    <location>
        <begin position="1"/>
        <end position="15"/>
    </location>
</feature>
<dbReference type="Gene3D" id="3.30.70.330">
    <property type="match status" value="2"/>
</dbReference>
<name>A0ABM1BBU2_LIMPO</name>
<protein>
    <submittedName>
        <fullName evidence="6">Nucleolin-like isoform X1</fullName>
    </submittedName>
</protein>
<dbReference type="GeneID" id="106463363"/>
<accession>A0ABM1BBU2</accession>
<feature type="compositionally biased region" description="Basic and acidic residues" evidence="3">
    <location>
        <begin position="297"/>
        <end position="339"/>
    </location>
</feature>
<feature type="region of interest" description="Disordered" evidence="3">
    <location>
        <begin position="1"/>
        <end position="339"/>
    </location>
</feature>
<feature type="compositionally biased region" description="Polar residues" evidence="3">
    <location>
        <begin position="187"/>
        <end position="197"/>
    </location>
</feature>
<feature type="compositionally biased region" description="Acidic residues" evidence="3">
    <location>
        <begin position="242"/>
        <end position="270"/>
    </location>
</feature>
<dbReference type="PROSITE" id="PS50102">
    <property type="entry name" value="RRM"/>
    <property type="match status" value="2"/>
</dbReference>
<feature type="compositionally biased region" description="Acidic residues" evidence="3">
    <location>
        <begin position="147"/>
        <end position="171"/>
    </location>
</feature>
<evidence type="ECO:0000256" key="1">
    <source>
        <dbReference type="ARBA" id="ARBA00022884"/>
    </source>
</evidence>
<dbReference type="SMART" id="SM00360">
    <property type="entry name" value="RRM"/>
    <property type="match status" value="2"/>
</dbReference>
<dbReference type="InterPro" id="IPR035979">
    <property type="entry name" value="RBD_domain_sf"/>
</dbReference>
<feature type="region of interest" description="Disordered" evidence="3">
    <location>
        <begin position="524"/>
        <end position="553"/>
    </location>
</feature>
<keyword evidence="1 2" id="KW-0694">RNA-binding</keyword>
<evidence type="ECO:0000259" key="4">
    <source>
        <dbReference type="PROSITE" id="PS50102"/>
    </source>
</evidence>
<dbReference type="InterPro" id="IPR000504">
    <property type="entry name" value="RRM_dom"/>
</dbReference>
<gene>
    <name evidence="6" type="primary">LOC106463363</name>
</gene>
<dbReference type="Proteomes" id="UP000694941">
    <property type="component" value="Unplaced"/>
</dbReference>
<reference evidence="6" key="1">
    <citation type="submission" date="2025-08" db="UniProtKB">
        <authorList>
            <consortium name="RefSeq"/>
        </authorList>
    </citation>
    <scope>IDENTIFICATION</scope>
    <source>
        <tissue evidence="6">Muscle</tissue>
    </source>
</reference>
<dbReference type="RefSeq" id="XP_013778839.1">
    <property type="nucleotide sequence ID" value="XM_013923385.2"/>
</dbReference>
<evidence type="ECO:0000256" key="2">
    <source>
        <dbReference type="PROSITE-ProRule" id="PRU00176"/>
    </source>
</evidence>
<dbReference type="SUPFAM" id="SSF54928">
    <property type="entry name" value="RNA-binding domain, RBD"/>
    <property type="match status" value="1"/>
</dbReference>
<feature type="domain" description="RRM" evidence="4">
    <location>
        <begin position="438"/>
        <end position="512"/>
    </location>
</feature>
<sequence>MVVKTNRQTFQTTMANRKKGAKATEALKKELEKKKLKEEEEEEMESEDSDDEMDEEDSDFDSDVDDEEEEDEEDEEGESFEEDESEDEKSAKGKKALATKSPGKAMTPVQKKQEKLLTPAQKKKAETPKGKAQTPVAKKGMKIREMEEQEDDDDDEDDESFEEDDEEEESGEEKKPVKGKKPETPAQKKNQGKQEMSAQKKIQGKADTPSQKNKKIETPKGIKRKGQDEVKELNAKKAKGLEDEEEDDDDDDEDDDSFEDLEDEEEEESEEEKKPVKGKKPATPAQKKIQGKADTPFQKKNEKTETPKGVKRKGQDLEDVDAKKAKGLEDEAVKMSEERVKERNSRTLFVGQLPADTTLDEVKALSPDITVCRIPMRNGKKSSVYAFVEFNSEKKAEENYEKLQKKTVGGKQIVIDYTGEKSANYKKSPEVNRAVDKKVLFVGSVTCDISLEDLAKVFPNSSQIDFVNPPGCSSGRNVYVKFNTEEEAAEAFSKTGKLKIKGNSLTVLFAHARIRSKNMKTFRKKDFGKRMGQRRQKFQFKKKEESDNDSDDE</sequence>
<dbReference type="CDD" id="cd00590">
    <property type="entry name" value="RRM_SF"/>
    <property type="match status" value="1"/>
</dbReference>
<dbReference type="InterPro" id="IPR012677">
    <property type="entry name" value="Nucleotide-bd_a/b_plait_sf"/>
</dbReference>
<feature type="compositionally biased region" description="Basic and acidic residues" evidence="3">
    <location>
        <begin position="214"/>
        <end position="241"/>
    </location>
</feature>
<evidence type="ECO:0000313" key="5">
    <source>
        <dbReference type="Proteomes" id="UP000694941"/>
    </source>
</evidence>
<evidence type="ECO:0000313" key="6">
    <source>
        <dbReference type="RefSeq" id="XP_013778839.1"/>
    </source>
</evidence>
<evidence type="ECO:0000256" key="3">
    <source>
        <dbReference type="SAM" id="MobiDB-lite"/>
    </source>
</evidence>
<keyword evidence="5" id="KW-1185">Reference proteome</keyword>
<organism evidence="5 6">
    <name type="scientific">Limulus polyphemus</name>
    <name type="common">Atlantic horseshoe crab</name>
    <dbReference type="NCBI Taxonomy" id="6850"/>
    <lineage>
        <taxon>Eukaryota</taxon>
        <taxon>Metazoa</taxon>
        <taxon>Ecdysozoa</taxon>
        <taxon>Arthropoda</taxon>
        <taxon>Chelicerata</taxon>
        <taxon>Merostomata</taxon>
        <taxon>Xiphosura</taxon>
        <taxon>Limulidae</taxon>
        <taxon>Limulus</taxon>
    </lineage>
</organism>